<protein>
    <recommendedName>
        <fullName evidence="3">Lipocalin-like domain-containing protein</fullName>
    </recommendedName>
</protein>
<dbReference type="EMBL" id="WPIN01000008">
    <property type="protein sequence ID" value="MVM32542.1"/>
    <property type="molecule type" value="Genomic_DNA"/>
</dbReference>
<name>A0A7K1SFG2_9BACT</name>
<dbReference type="AlphaFoldDB" id="A0A7K1SFG2"/>
<gene>
    <name evidence="1" type="ORF">GO755_21055</name>
</gene>
<accession>A0A7K1SFG2</accession>
<dbReference type="RefSeq" id="WP_157587274.1">
    <property type="nucleotide sequence ID" value="NZ_WPIN01000008.1"/>
</dbReference>
<dbReference type="Proteomes" id="UP000436006">
    <property type="component" value="Unassembled WGS sequence"/>
</dbReference>
<evidence type="ECO:0000313" key="1">
    <source>
        <dbReference type="EMBL" id="MVM32542.1"/>
    </source>
</evidence>
<evidence type="ECO:0000313" key="2">
    <source>
        <dbReference type="Proteomes" id="UP000436006"/>
    </source>
</evidence>
<organism evidence="1 2">
    <name type="scientific">Spirosoma arboris</name>
    <dbReference type="NCBI Taxonomy" id="2682092"/>
    <lineage>
        <taxon>Bacteria</taxon>
        <taxon>Pseudomonadati</taxon>
        <taxon>Bacteroidota</taxon>
        <taxon>Cytophagia</taxon>
        <taxon>Cytophagales</taxon>
        <taxon>Cytophagaceae</taxon>
        <taxon>Spirosoma</taxon>
    </lineage>
</organism>
<sequence length="128" mass="13555">MKKYNYGLLLLVVTAACSKTVDPDTASAVEGLYQLTEYDSPTTSDTSPTGALSVTRLDAQHVKITVKGTSGKTKIAYTLASVLVANIDRDSYDLSIKGKSVGKAGEDVVSRYVNLTPVSSVTLSSVEF</sequence>
<keyword evidence="2" id="KW-1185">Reference proteome</keyword>
<comment type="caution">
    <text evidence="1">The sequence shown here is derived from an EMBL/GenBank/DDBJ whole genome shotgun (WGS) entry which is preliminary data.</text>
</comment>
<evidence type="ECO:0008006" key="3">
    <source>
        <dbReference type="Google" id="ProtNLM"/>
    </source>
</evidence>
<proteinExistence type="predicted"/>
<dbReference type="PROSITE" id="PS51257">
    <property type="entry name" value="PROKAR_LIPOPROTEIN"/>
    <property type="match status" value="1"/>
</dbReference>
<reference evidence="1 2" key="1">
    <citation type="submission" date="2019-12" db="EMBL/GenBank/DDBJ databases">
        <title>Spirosoma sp. HMF4905 genome sequencing and assembly.</title>
        <authorList>
            <person name="Kang H."/>
            <person name="Cha I."/>
            <person name="Kim H."/>
            <person name="Joh K."/>
        </authorList>
    </citation>
    <scope>NUCLEOTIDE SEQUENCE [LARGE SCALE GENOMIC DNA]</scope>
    <source>
        <strain evidence="1 2">HMF4905</strain>
    </source>
</reference>